<dbReference type="InterPro" id="IPR009725">
    <property type="entry name" value="3_dmu_93_MTrfase"/>
</dbReference>
<dbReference type="AlphaFoldDB" id="A0A2A2GIS7"/>
<sequence>MTRLIPHLWYSAEAEEAARFYVSVIPDSRIDHVSTLPVETPSGPAGSVTIVEFTLAGQPVTGFTGGPLDPFNHAISLMIECDTQEDIDRIWDALLDGGTPEECGWLRDRWGVSWQIAPRRLMEMIRGDDRAAAARTAEAMRGMVKLDLAALERAFAG</sequence>
<reference evidence="2 3" key="1">
    <citation type="submission" date="2017-09" db="EMBL/GenBank/DDBJ databases">
        <title>Paracoccus alkalisoli sp. nov., isolated from saline alkaline soil.</title>
        <authorList>
            <person name="Dong X."/>
            <person name="Zhang G."/>
        </authorList>
    </citation>
    <scope>NUCLEOTIDE SEQUENCE [LARGE SCALE GENOMIC DNA]</scope>
    <source>
        <strain evidence="2 3">WN007</strain>
    </source>
</reference>
<evidence type="ECO:0000313" key="3">
    <source>
        <dbReference type="Proteomes" id="UP000218023"/>
    </source>
</evidence>
<keyword evidence="3" id="KW-1185">Reference proteome</keyword>
<dbReference type="Proteomes" id="UP000218023">
    <property type="component" value="Unassembled WGS sequence"/>
</dbReference>
<proteinExistence type="predicted"/>
<dbReference type="PANTHER" id="PTHR33990:SF2">
    <property type="entry name" value="PHNB-LIKE DOMAIN-CONTAINING PROTEIN"/>
    <property type="match status" value="1"/>
</dbReference>
<dbReference type="Gene3D" id="3.10.180.10">
    <property type="entry name" value="2,3-Dihydroxybiphenyl 1,2-Dioxygenase, domain 1"/>
    <property type="match status" value="1"/>
</dbReference>
<dbReference type="PIRSF" id="PIRSF021700">
    <property type="entry name" value="3_dmu_93_MTrfase"/>
    <property type="match status" value="1"/>
</dbReference>
<dbReference type="InterPro" id="IPR028973">
    <property type="entry name" value="PhnB-like"/>
</dbReference>
<dbReference type="Pfam" id="PF06983">
    <property type="entry name" value="3-dmu-9_3-mt"/>
    <property type="match status" value="1"/>
</dbReference>
<name>A0A2A2GIS7_9RHOB</name>
<evidence type="ECO:0000259" key="1">
    <source>
        <dbReference type="Pfam" id="PF06983"/>
    </source>
</evidence>
<comment type="caution">
    <text evidence="2">The sequence shown here is derived from an EMBL/GenBank/DDBJ whole genome shotgun (WGS) entry which is preliminary data.</text>
</comment>
<gene>
    <name evidence="2" type="ORF">CK240_08020</name>
</gene>
<dbReference type="EMBL" id="NSJZ01000005">
    <property type="protein sequence ID" value="PAU97421.1"/>
    <property type="molecule type" value="Genomic_DNA"/>
</dbReference>
<organism evidence="2 3">
    <name type="scientific">Paracoccus salipaludis</name>
    <dbReference type="NCBI Taxonomy" id="2032623"/>
    <lineage>
        <taxon>Bacteria</taxon>
        <taxon>Pseudomonadati</taxon>
        <taxon>Pseudomonadota</taxon>
        <taxon>Alphaproteobacteria</taxon>
        <taxon>Rhodobacterales</taxon>
        <taxon>Paracoccaceae</taxon>
        <taxon>Paracoccus</taxon>
    </lineage>
</organism>
<dbReference type="OrthoDB" id="9806473at2"/>
<protein>
    <recommendedName>
        <fullName evidence="1">PhnB-like domain-containing protein</fullName>
    </recommendedName>
</protein>
<evidence type="ECO:0000313" key="2">
    <source>
        <dbReference type="EMBL" id="PAU97421.1"/>
    </source>
</evidence>
<dbReference type="PANTHER" id="PTHR33990">
    <property type="entry name" value="PROTEIN YJDN-RELATED"/>
    <property type="match status" value="1"/>
</dbReference>
<dbReference type="RefSeq" id="WP_095639828.1">
    <property type="nucleotide sequence ID" value="NZ_NSJZ01000005.1"/>
</dbReference>
<accession>A0A2A2GIS7</accession>
<dbReference type="CDD" id="cd06588">
    <property type="entry name" value="PhnB_like"/>
    <property type="match status" value="1"/>
</dbReference>
<dbReference type="InterPro" id="IPR029068">
    <property type="entry name" value="Glyas_Bleomycin-R_OHBP_Dase"/>
</dbReference>
<feature type="domain" description="PhnB-like" evidence="1">
    <location>
        <begin position="3"/>
        <end position="116"/>
    </location>
</feature>
<dbReference type="SUPFAM" id="SSF54593">
    <property type="entry name" value="Glyoxalase/Bleomycin resistance protein/Dihydroxybiphenyl dioxygenase"/>
    <property type="match status" value="1"/>
</dbReference>